<reference evidence="4" key="1">
    <citation type="submission" date="2025-08" db="UniProtKB">
        <authorList>
            <consortium name="Ensembl"/>
        </authorList>
    </citation>
    <scope>IDENTIFICATION</scope>
</reference>
<dbReference type="AlphaFoldDB" id="A0A8B9QI53"/>
<evidence type="ECO:0000256" key="2">
    <source>
        <dbReference type="ARBA" id="ARBA00011022"/>
    </source>
</evidence>
<evidence type="ECO:0000313" key="4">
    <source>
        <dbReference type="Ensembl" id="ENSAOWP00000021998.1"/>
    </source>
</evidence>
<evidence type="ECO:0000313" key="5">
    <source>
        <dbReference type="Proteomes" id="UP000694424"/>
    </source>
</evidence>
<dbReference type="GO" id="GO:0030688">
    <property type="term" value="C:preribosome, small subunit precursor"/>
    <property type="evidence" value="ECO:0007669"/>
    <property type="project" value="InterPro"/>
</dbReference>
<protein>
    <recommendedName>
        <fullName evidence="6">Family with sequence similarity 207 member A</fullName>
    </recommendedName>
</protein>
<name>A0A8B9QI53_APTOW</name>
<dbReference type="InterPro" id="IPR028160">
    <property type="entry name" value="Slx9-like"/>
</dbReference>
<dbReference type="Proteomes" id="UP000694424">
    <property type="component" value="Unplaced"/>
</dbReference>
<evidence type="ECO:0000256" key="1">
    <source>
        <dbReference type="ARBA" id="ARBA00004604"/>
    </source>
</evidence>
<organism evidence="4 5">
    <name type="scientific">Apteryx owenii</name>
    <name type="common">Little spotted kiwi</name>
    <dbReference type="NCBI Taxonomy" id="8824"/>
    <lineage>
        <taxon>Eukaryota</taxon>
        <taxon>Metazoa</taxon>
        <taxon>Chordata</taxon>
        <taxon>Craniata</taxon>
        <taxon>Vertebrata</taxon>
        <taxon>Euteleostomi</taxon>
        <taxon>Archelosauria</taxon>
        <taxon>Archosauria</taxon>
        <taxon>Dinosauria</taxon>
        <taxon>Saurischia</taxon>
        <taxon>Theropoda</taxon>
        <taxon>Coelurosauria</taxon>
        <taxon>Aves</taxon>
        <taxon>Palaeognathae</taxon>
        <taxon>Apterygiformes</taxon>
        <taxon>Apterygidae</taxon>
        <taxon>Apteryx</taxon>
    </lineage>
</organism>
<dbReference type="Ensembl" id="ENSAOWT00000024916.1">
    <property type="protein sequence ID" value="ENSAOWP00000021998.1"/>
    <property type="gene ID" value="ENSAOWG00000014864.1"/>
</dbReference>
<proteinExistence type="inferred from homology"/>
<evidence type="ECO:0000256" key="3">
    <source>
        <dbReference type="ARBA" id="ARBA00023242"/>
    </source>
</evidence>
<sequence length="254" mass="28433">SARLRRRRDVSCHGGAELRPAGDGAFLRAAPWAFPVRLRALGCAPLHEGGPFLGTGPGDTWGWGLLLVNEPRGGFCVHHEDWDFASSDVFSGLQIDPDTLVKKLDLDSRSIISSRTGVEEKTILSKKEKMKLRKERWLQKIESVKLAKQKQKAEAKRKATPVVGDMQPLMEALPELFDLTTGGRGKKPPKSHVKAKAEPTDFCLMKPAQKCRLLEEEMARFHEVITNPKYKANPLMAINEHLSKRLRQEEGKPL</sequence>
<dbReference type="Pfam" id="PF15341">
    <property type="entry name" value="SLX9"/>
    <property type="match status" value="1"/>
</dbReference>
<accession>A0A8B9QI53</accession>
<evidence type="ECO:0008006" key="6">
    <source>
        <dbReference type="Google" id="ProtNLM"/>
    </source>
</evidence>
<dbReference type="GO" id="GO:0030686">
    <property type="term" value="C:90S preribosome"/>
    <property type="evidence" value="ECO:0007669"/>
    <property type="project" value="InterPro"/>
</dbReference>
<keyword evidence="3" id="KW-0539">Nucleus</keyword>
<dbReference type="PANTHER" id="PTHR31109">
    <property type="entry name" value="PROTEIN FAM207A"/>
    <property type="match status" value="1"/>
</dbReference>
<dbReference type="PANTHER" id="PTHR31109:SF2">
    <property type="entry name" value="RIBOSOME BIOGENESIS PROTEIN SLX9 HOMOLOG"/>
    <property type="match status" value="1"/>
</dbReference>
<dbReference type="GO" id="GO:0000462">
    <property type="term" value="P:maturation of SSU-rRNA from tricistronic rRNA transcript (SSU-rRNA, 5.8S rRNA, LSU-rRNA)"/>
    <property type="evidence" value="ECO:0007669"/>
    <property type="project" value="InterPro"/>
</dbReference>
<keyword evidence="5" id="KW-1185">Reference proteome</keyword>
<reference evidence="4" key="2">
    <citation type="submission" date="2025-09" db="UniProtKB">
        <authorList>
            <consortium name="Ensembl"/>
        </authorList>
    </citation>
    <scope>IDENTIFICATION</scope>
</reference>
<dbReference type="GO" id="GO:0005730">
    <property type="term" value="C:nucleolus"/>
    <property type="evidence" value="ECO:0007669"/>
    <property type="project" value="UniProtKB-SubCell"/>
</dbReference>
<comment type="similarity">
    <text evidence="2">Belongs to the SLX9 family.</text>
</comment>
<comment type="subcellular location">
    <subcellularLocation>
        <location evidence="1">Nucleus</location>
        <location evidence="1">Nucleolus</location>
    </subcellularLocation>
</comment>